<proteinExistence type="predicted"/>
<keyword evidence="1" id="KW-0479">Metal-binding</keyword>
<dbReference type="GO" id="GO:0003676">
    <property type="term" value="F:nucleic acid binding"/>
    <property type="evidence" value="ECO:0007669"/>
    <property type="project" value="InterPro"/>
</dbReference>
<keyword evidence="1" id="KW-0862">Zinc</keyword>
<dbReference type="Pfam" id="PF07727">
    <property type="entry name" value="RVT_2"/>
    <property type="match status" value="1"/>
</dbReference>
<evidence type="ECO:0000313" key="4">
    <source>
        <dbReference type="EMBL" id="RVW23038.1"/>
    </source>
</evidence>
<feature type="compositionally biased region" description="Low complexity" evidence="2">
    <location>
        <begin position="427"/>
        <end position="436"/>
    </location>
</feature>
<gene>
    <name evidence="4" type="primary">RE2_1319</name>
    <name evidence="4" type="ORF">CK203_107725</name>
</gene>
<dbReference type="SUPFAM" id="SSF57756">
    <property type="entry name" value="Retrovirus zinc finger-like domains"/>
    <property type="match status" value="1"/>
</dbReference>
<feature type="region of interest" description="Disordered" evidence="2">
    <location>
        <begin position="216"/>
        <end position="265"/>
    </location>
</feature>
<feature type="domain" description="CCHC-type" evidence="3">
    <location>
        <begin position="271"/>
        <end position="287"/>
    </location>
</feature>
<feature type="compositionally biased region" description="Polar residues" evidence="2">
    <location>
        <begin position="234"/>
        <end position="247"/>
    </location>
</feature>
<dbReference type="PANTHER" id="PTHR11439:SF489">
    <property type="entry name" value="RNA-DIRECTED DNA POLYMERASE"/>
    <property type="match status" value="1"/>
</dbReference>
<dbReference type="Pfam" id="PF14223">
    <property type="entry name" value="Retrotran_gag_2"/>
    <property type="match status" value="1"/>
</dbReference>
<dbReference type="GO" id="GO:0008270">
    <property type="term" value="F:zinc ion binding"/>
    <property type="evidence" value="ECO:0007669"/>
    <property type="project" value="UniProtKB-KW"/>
</dbReference>
<comment type="caution">
    <text evidence="4">The sequence shown here is derived from an EMBL/GenBank/DDBJ whole genome shotgun (WGS) entry which is preliminary data.</text>
</comment>
<reference evidence="4 5" key="1">
    <citation type="journal article" date="2018" name="PLoS Genet.">
        <title>Population sequencing reveals clonal diversity and ancestral inbreeding in the grapevine cultivar Chardonnay.</title>
        <authorList>
            <person name="Roach M.J."/>
            <person name="Johnson D.L."/>
            <person name="Bohlmann J."/>
            <person name="van Vuuren H.J."/>
            <person name="Jones S.J."/>
            <person name="Pretorius I.S."/>
            <person name="Schmidt S.A."/>
            <person name="Borneman A.R."/>
        </authorList>
    </citation>
    <scope>NUCLEOTIDE SEQUENCE [LARGE SCALE GENOMIC DNA]</scope>
    <source>
        <strain evidence="5">cv. Chardonnay</strain>
        <tissue evidence="4">Leaf</tissue>
    </source>
</reference>
<feature type="compositionally biased region" description="Low complexity" evidence="2">
    <location>
        <begin position="255"/>
        <end position="264"/>
    </location>
</feature>
<evidence type="ECO:0000313" key="5">
    <source>
        <dbReference type="Proteomes" id="UP000288805"/>
    </source>
</evidence>
<protein>
    <submittedName>
        <fullName evidence="4">Retrovirus-related Pol polyprotein from transposon RE2</fullName>
    </submittedName>
</protein>
<dbReference type="Pfam" id="PF25597">
    <property type="entry name" value="SH3_retrovirus"/>
    <property type="match status" value="1"/>
</dbReference>
<keyword evidence="1" id="KW-0863">Zinc-finger</keyword>
<evidence type="ECO:0000256" key="1">
    <source>
        <dbReference type="PROSITE-ProRule" id="PRU00047"/>
    </source>
</evidence>
<feature type="region of interest" description="Disordered" evidence="2">
    <location>
        <begin position="1"/>
        <end position="30"/>
    </location>
</feature>
<dbReference type="EMBL" id="QGNW01002209">
    <property type="protein sequence ID" value="RVW23038.1"/>
    <property type="molecule type" value="Genomic_DNA"/>
</dbReference>
<organism evidence="4 5">
    <name type="scientific">Vitis vinifera</name>
    <name type="common">Grape</name>
    <dbReference type="NCBI Taxonomy" id="29760"/>
    <lineage>
        <taxon>Eukaryota</taxon>
        <taxon>Viridiplantae</taxon>
        <taxon>Streptophyta</taxon>
        <taxon>Embryophyta</taxon>
        <taxon>Tracheophyta</taxon>
        <taxon>Spermatophyta</taxon>
        <taxon>Magnoliopsida</taxon>
        <taxon>eudicotyledons</taxon>
        <taxon>Gunneridae</taxon>
        <taxon>Pentapetalae</taxon>
        <taxon>rosids</taxon>
        <taxon>Vitales</taxon>
        <taxon>Vitaceae</taxon>
        <taxon>Viteae</taxon>
        <taxon>Vitis</taxon>
    </lineage>
</organism>
<dbReference type="CDD" id="cd09272">
    <property type="entry name" value="RNase_HI_RT_Ty1"/>
    <property type="match status" value="1"/>
</dbReference>
<dbReference type="PANTHER" id="PTHR11439">
    <property type="entry name" value="GAG-POL-RELATED RETROTRANSPOSON"/>
    <property type="match status" value="1"/>
</dbReference>
<dbReference type="InterPro" id="IPR001878">
    <property type="entry name" value="Znf_CCHC"/>
</dbReference>
<evidence type="ECO:0000259" key="3">
    <source>
        <dbReference type="PROSITE" id="PS50158"/>
    </source>
</evidence>
<name>A0A438CIK0_VITVI</name>
<sequence>MVSEQPFSNESIPPISPMSSSPEQPQIHLNTHPISSTETTLVALNITAQINEKLTPSTFPQWRAQFEALLIGYDLLDYVTGISQCPSPSDLSVSALHKTHWVRQDKLILNALLASTSPTITPLIATAKTSYEAWQKLNTLYASKSRTRAMQLKEELTLIQRGNRPISDYLHAVNTNLSSRKVSCLEELHDLLVGHKHYLRRLETATQQLVAAANYTTRKSGSSGGQQRSYSKPNGPQRQSGQAPTRSGNRDGRRPNGSNRPSNNQWSYRPKCQFCDELGHTAKNCPQLKPSEITANSATTSTMKEQKWLLDSVASHNITGDLQNLSIHSEYEGTDEVVLGDGSGYSQIQNAYICLDLKTHKTYVSRHVLFDETQLPFQSEQAQSSAQLESSSHLCPTSFIPFSSQPVRVPPQVIPSVHSSDSAPSHVLPADVSAASPSPPVPFHSPSCVQTGNPRLHKMTTRSMNNIFKPKQLHLVSKHPIPLAIEPTCVTQAVNHPQWRDAMSTELTALMKHGTWDLVPPPPPPPPNCTPVGCKWVFRVKRKADGSVDKFKAMLVAKGYTQRPGLDYKETFSPVVRPATIRCVLTIVVMNGWPLHQMDINNAFLHGTLIETVYMMQPPGFKDTSKPDHVCRLRKAIYGLRQAPRAWYTALRTVLFQLGFKNSKADYSLFIYTHGPIICYFLVYVDDLVITGNDIQFVDHIIQKLGEKFSLKDMGNLSFFLGVEVIPTRVGLFLSQHQYIRDLLSTTNMLGAKDVSTPLSTTASLKLFDGTTLVDSTDFRRVIGSLQYLSLTRPDISFAVNKLSQFMHKPTTAHWTATKRLLRYLKQTIFHGIQLTRNTTSVLTTFSDADWAGNVDDRTSTSAYISFLGTNPISWSSKKQRAVARSSTEAEYRALANAASETVWLNSLLHELGFPLKVTPLLLCDNLGATHLSFNPVNHSCMKHIQIDLHFVRELVQNGTLHVRHVHTQDQLADLLTKPLSRQQTELLRTKIGLADGSSILRGRIKEDCQNQDQVKPS</sequence>
<accession>A0A438CIK0</accession>
<dbReference type="InterPro" id="IPR036875">
    <property type="entry name" value="Znf_CCHC_sf"/>
</dbReference>
<dbReference type="PROSITE" id="PS50158">
    <property type="entry name" value="ZF_CCHC"/>
    <property type="match status" value="1"/>
</dbReference>
<dbReference type="SUPFAM" id="SSF56672">
    <property type="entry name" value="DNA/RNA polymerases"/>
    <property type="match status" value="1"/>
</dbReference>
<dbReference type="InterPro" id="IPR043502">
    <property type="entry name" value="DNA/RNA_pol_sf"/>
</dbReference>
<feature type="region of interest" description="Disordered" evidence="2">
    <location>
        <begin position="416"/>
        <end position="452"/>
    </location>
</feature>
<dbReference type="InterPro" id="IPR057670">
    <property type="entry name" value="SH3_retrovirus"/>
</dbReference>
<feature type="compositionally biased region" description="Low complexity" evidence="2">
    <location>
        <begin position="218"/>
        <end position="232"/>
    </location>
</feature>
<dbReference type="Proteomes" id="UP000288805">
    <property type="component" value="Unassembled WGS sequence"/>
</dbReference>
<dbReference type="InterPro" id="IPR013103">
    <property type="entry name" value="RVT_2"/>
</dbReference>
<feature type="compositionally biased region" description="Low complexity" evidence="2">
    <location>
        <begin position="10"/>
        <end position="27"/>
    </location>
</feature>
<dbReference type="AlphaFoldDB" id="A0A438CIK0"/>
<evidence type="ECO:0000256" key="2">
    <source>
        <dbReference type="SAM" id="MobiDB-lite"/>
    </source>
</evidence>